<dbReference type="EMBL" id="HBGZ01001390">
    <property type="protein sequence ID" value="CAD9572421.1"/>
    <property type="molecule type" value="Transcribed_RNA"/>
</dbReference>
<gene>
    <name evidence="2" type="ORF">SMAR0320_LOCUS1004</name>
</gene>
<name>A0A7S2KBZ5_9STRA</name>
<feature type="transmembrane region" description="Helical" evidence="1">
    <location>
        <begin position="72"/>
        <end position="94"/>
    </location>
</feature>
<evidence type="ECO:0000256" key="1">
    <source>
        <dbReference type="SAM" id="Phobius"/>
    </source>
</evidence>
<dbReference type="AlphaFoldDB" id="A0A7S2KBZ5"/>
<accession>A0A7S2KBZ5</accession>
<keyword evidence="1" id="KW-1133">Transmembrane helix</keyword>
<evidence type="ECO:0000313" key="2">
    <source>
        <dbReference type="EMBL" id="CAD9572421.1"/>
    </source>
</evidence>
<keyword evidence="1" id="KW-0812">Transmembrane</keyword>
<protein>
    <submittedName>
        <fullName evidence="2">Uncharacterized protein</fullName>
    </submittedName>
</protein>
<proteinExistence type="predicted"/>
<organism evidence="2">
    <name type="scientific">Skeletonema marinoi</name>
    <dbReference type="NCBI Taxonomy" id="267567"/>
    <lineage>
        <taxon>Eukaryota</taxon>
        <taxon>Sar</taxon>
        <taxon>Stramenopiles</taxon>
        <taxon>Ochrophyta</taxon>
        <taxon>Bacillariophyta</taxon>
        <taxon>Coscinodiscophyceae</taxon>
        <taxon>Thalassiosirophycidae</taxon>
        <taxon>Thalassiosirales</taxon>
        <taxon>Skeletonemataceae</taxon>
        <taxon>Skeletonema</taxon>
        <taxon>Skeletonema marinoi-dohrnii complex</taxon>
    </lineage>
</organism>
<sequence length="129" mass="14489">MGLFEIAAKRSSKGAREGTKSVLEIPRRLSCATSPHPAFSCAPTLEMFDLDDVMIKRKVEILFFAEMPLRSALAASLTSTSIKCLGIVIAIFCWKKKERDVKRQCWSALVPMMACLCGKGKQQFWCCWH</sequence>
<keyword evidence="1" id="KW-0472">Membrane</keyword>
<reference evidence="2" key="1">
    <citation type="submission" date="2021-01" db="EMBL/GenBank/DDBJ databases">
        <authorList>
            <person name="Corre E."/>
            <person name="Pelletier E."/>
            <person name="Niang G."/>
            <person name="Scheremetjew M."/>
            <person name="Finn R."/>
            <person name="Kale V."/>
            <person name="Holt S."/>
            <person name="Cochrane G."/>
            <person name="Meng A."/>
            <person name="Brown T."/>
            <person name="Cohen L."/>
        </authorList>
    </citation>
    <scope>NUCLEOTIDE SEQUENCE</scope>
    <source>
        <strain evidence="2">SM1012Den-03</strain>
    </source>
</reference>